<dbReference type="Pfam" id="PF22907">
    <property type="entry name" value="Ams1-like_1st"/>
    <property type="match status" value="1"/>
</dbReference>
<dbReference type="GO" id="GO:0030246">
    <property type="term" value="F:carbohydrate binding"/>
    <property type="evidence" value="ECO:0007669"/>
    <property type="project" value="InterPro"/>
</dbReference>
<name>A0A2G5BFP5_COERN</name>
<gene>
    <name evidence="10" type="ORF">COEREDRAFT_14290</name>
</gene>
<comment type="similarity">
    <text evidence="2">Belongs to the glycosyl hydrolase 38 family.</text>
</comment>
<evidence type="ECO:0000256" key="7">
    <source>
        <dbReference type="ARBA" id="ARBA00054985"/>
    </source>
</evidence>
<keyword evidence="4" id="KW-0479">Metal-binding</keyword>
<evidence type="ECO:0000256" key="3">
    <source>
        <dbReference type="ARBA" id="ARBA00012752"/>
    </source>
</evidence>
<dbReference type="Gene3D" id="3.20.110.10">
    <property type="entry name" value="Glycoside hydrolase 38, N terminal domain"/>
    <property type="match status" value="1"/>
</dbReference>
<keyword evidence="5" id="KW-0378">Hydrolase</keyword>
<sequence>MDKPVSYLQKHGGITKGRVERFLTNGQWEKVNLNASLYEAQVSGKRNIELEAWSASGQERPTFAHAIKQSFASIETGHNFSPSWSSHWVRATLQIPVEFEGKEVRLHFDPSCEALVWSAEGEPLQGITGGGGDTKHIDFILTSKAKAAEPKRVLYLEVACNGMFGNGVGSLIGPPQENRKFALTKAELVVLNTEAWGLRHDFEIILAMAKHLPQNSSRAWQALATANEIVNIYKVGDRKSISDARAVSAKFLAAKGGDANHQVYAIGNCHIDTAWLWPYDETKRKIARSWATQVDYMDRYPEYLFAASQAQQFEWLQTLYPSLFKRVQEKAKIGQFIPIGGTWIEMDCNIPSGESLARQFLLGQRYFETNFGQRSKVFWLPDTFGYSSQLPQIVRLSGAKYFFTQKLSWNNINKFPHTTFHWVGLDGSSVLTHMAPANTYTATVSVEDVISSVGRHKDVAYSNESLFLYGNGDGGGGPLETMIERLKRMENVDGLPRVKHAHPNDFYEHVEKNASDLVSWKGELYLELHRGTYTSQANTKKYNRQAELLLRDVEFLSVVAQSIAAGFNYPAAELDRMWKDVCLNQFHDVIPGTSIEMVYKDTDKMYAKVIDKATHLKEDAVMALFSHIAAESVEEATGVLFVNTTGWQRTDVVAVSGIRSAGVQQVSQRDEAVLMLANTVPGCGVSIADISSVQGDSMAVPVSVFMDGRGCIVLENIYITASISCVSGNLVSLWDRRVERELIPQGKAGNIFCLHDDVPLYWDAWDIEIYNLEKFVELQADKVTIVDEGPLVASVCVEVVISEQSRLRQWISLSATSPRLDFDCEVDWHEVHKCLKAAFTWDISSDVATYDTQFGVVQRPTHRNTTWDMAKFEVCAHKFGDLSEYGYGVALLNDCKYGYSTLGNTMAISLLRAPKGPDANCDMGHHTFRYAVYPHQGSFNESSVVREAYQFNVPLVQLPVNFGTASVASKIAGIKPLFTVEGASNAVLDTVKKAEDGHDHIIVRLYESYGGRARATLSTSLKVARQAHFTNILEEPTDRITFVADTAGRMSAEITFKPFQIITVRLALRK</sequence>
<dbReference type="GO" id="GO:0000329">
    <property type="term" value="C:fungal-type vacuole membrane"/>
    <property type="evidence" value="ECO:0007669"/>
    <property type="project" value="TreeGrafter"/>
</dbReference>
<dbReference type="Pfam" id="PF07748">
    <property type="entry name" value="Glyco_hydro_38C"/>
    <property type="match status" value="1"/>
</dbReference>
<dbReference type="GO" id="GO:0009313">
    <property type="term" value="P:oligosaccharide catabolic process"/>
    <property type="evidence" value="ECO:0007669"/>
    <property type="project" value="TreeGrafter"/>
</dbReference>
<dbReference type="InterPro" id="IPR054723">
    <property type="entry name" value="Ams1-like_N"/>
</dbReference>
<protein>
    <recommendedName>
        <fullName evidence="8">Alpha-mannosidase</fullName>
        <ecNumber evidence="3">3.2.1.24</ecNumber>
    </recommendedName>
</protein>
<evidence type="ECO:0000256" key="5">
    <source>
        <dbReference type="ARBA" id="ARBA00022801"/>
    </source>
</evidence>
<dbReference type="FunFam" id="2.70.98.30:FF:000001">
    <property type="entry name" value="alpha-mannosidase 2C1 isoform X2"/>
    <property type="match status" value="1"/>
</dbReference>
<dbReference type="Gene3D" id="1.20.1270.50">
    <property type="entry name" value="Glycoside hydrolase family 38, central domain"/>
    <property type="match status" value="1"/>
</dbReference>
<dbReference type="InterPro" id="IPR000602">
    <property type="entry name" value="Glyco_hydro_38_N"/>
</dbReference>
<dbReference type="FunFam" id="1.20.1270.50:FF:000004">
    <property type="entry name" value="alpha-mannosidase 2C1 isoform X1"/>
    <property type="match status" value="1"/>
</dbReference>
<evidence type="ECO:0000256" key="4">
    <source>
        <dbReference type="ARBA" id="ARBA00022723"/>
    </source>
</evidence>
<evidence type="ECO:0000256" key="8">
    <source>
        <dbReference type="ARBA" id="ARBA00071615"/>
    </source>
</evidence>
<evidence type="ECO:0000259" key="9">
    <source>
        <dbReference type="SMART" id="SM00872"/>
    </source>
</evidence>
<dbReference type="Pfam" id="PF01074">
    <property type="entry name" value="Glyco_hydro_38N"/>
    <property type="match status" value="1"/>
</dbReference>
<keyword evidence="11" id="KW-1185">Reference proteome</keyword>
<dbReference type="SUPFAM" id="SSF88688">
    <property type="entry name" value="Families 57/38 glycoside transferase middle domain"/>
    <property type="match status" value="1"/>
</dbReference>
<dbReference type="InterPro" id="IPR028995">
    <property type="entry name" value="Glyco_hydro_57/38_cen_sf"/>
</dbReference>
<dbReference type="Gene3D" id="2.70.98.30">
    <property type="entry name" value="Golgi alpha-mannosidase II, domain 4"/>
    <property type="match status" value="1"/>
</dbReference>
<dbReference type="EC" id="3.2.1.24" evidence="3"/>
<dbReference type="EMBL" id="KZ303492">
    <property type="protein sequence ID" value="PIA17846.1"/>
    <property type="molecule type" value="Genomic_DNA"/>
</dbReference>
<dbReference type="Proteomes" id="UP000242474">
    <property type="component" value="Unassembled WGS sequence"/>
</dbReference>
<dbReference type="InterPro" id="IPR011013">
    <property type="entry name" value="Gal_mutarotase_sf_dom"/>
</dbReference>
<evidence type="ECO:0000313" key="11">
    <source>
        <dbReference type="Proteomes" id="UP000242474"/>
    </source>
</evidence>
<dbReference type="SMART" id="SM00872">
    <property type="entry name" value="Alpha-mann_mid"/>
    <property type="match status" value="1"/>
</dbReference>
<dbReference type="Gene3D" id="2.60.40.2220">
    <property type="match status" value="1"/>
</dbReference>
<dbReference type="OrthoDB" id="10261055at2759"/>
<dbReference type="InterPro" id="IPR015341">
    <property type="entry name" value="Glyco_hydro_38_cen"/>
</dbReference>
<evidence type="ECO:0000256" key="6">
    <source>
        <dbReference type="ARBA" id="ARBA00023295"/>
    </source>
</evidence>
<dbReference type="InterPro" id="IPR027291">
    <property type="entry name" value="Glyco_hydro_38_N_sf"/>
</dbReference>
<dbReference type="PANTHER" id="PTHR46017">
    <property type="entry name" value="ALPHA-MANNOSIDASE 2C1"/>
    <property type="match status" value="1"/>
</dbReference>
<evidence type="ECO:0000256" key="1">
    <source>
        <dbReference type="ARBA" id="ARBA00000365"/>
    </source>
</evidence>
<dbReference type="AlphaFoldDB" id="A0A2G5BFP5"/>
<dbReference type="STRING" id="763665.A0A2G5BFP5"/>
<dbReference type="InterPro" id="IPR011330">
    <property type="entry name" value="Glyco_hydro/deAcase_b/a-brl"/>
</dbReference>
<dbReference type="Pfam" id="PF09261">
    <property type="entry name" value="Alpha-mann_mid"/>
    <property type="match status" value="1"/>
</dbReference>
<dbReference type="InterPro" id="IPR037094">
    <property type="entry name" value="Glyco_hydro_38_cen_sf"/>
</dbReference>
<accession>A0A2G5BFP5</accession>
<feature type="domain" description="Glycoside hydrolase family 38 central" evidence="9">
    <location>
        <begin position="527"/>
        <end position="606"/>
    </location>
</feature>
<reference evidence="10 11" key="1">
    <citation type="journal article" date="2015" name="Genome Biol. Evol.">
        <title>Phylogenomic analyses indicate that early fungi evolved digesting cell walls of algal ancestors of land plants.</title>
        <authorList>
            <person name="Chang Y."/>
            <person name="Wang S."/>
            <person name="Sekimoto S."/>
            <person name="Aerts A.L."/>
            <person name="Choi C."/>
            <person name="Clum A."/>
            <person name="LaButti K.M."/>
            <person name="Lindquist E.A."/>
            <person name="Yee Ngan C."/>
            <person name="Ohm R.A."/>
            <person name="Salamov A.A."/>
            <person name="Grigoriev I.V."/>
            <person name="Spatafora J.W."/>
            <person name="Berbee M.L."/>
        </authorList>
    </citation>
    <scope>NUCLEOTIDE SEQUENCE [LARGE SCALE GENOMIC DNA]</scope>
    <source>
        <strain evidence="10 11">NRRL 1564</strain>
    </source>
</reference>
<dbReference type="PANTHER" id="PTHR46017:SF1">
    <property type="entry name" value="ALPHA-MANNOSIDASE 2C1"/>
    <property type="match status" value="1"/>
</dbReference>
<keyword evidence="6" id="KW-0326">Glycosidase</keyword>
<comment type="function">
    <text evidence="7">Degrades free oligosaccharides in the vacuole.</text>
</comment>
<dbReference type="SUPFAM" id="SSF88713">
    <property type="entry name" value="Glycoside hydrolase/deacetylase"/>
    <property type="match status" value="1"/>
</dbReference>
<dbReference type="GO" id="GO:0046872">
    <property type="term" value="F:metal ion binding"/>
    <property type="evidence" value="ECO:0007669"/>
    <property type="project" value="UniProtKB-KW"/>
</dbReference>
<dbReference type="SUPFAM" id="SSF74650">
    <property type="entry name" value="Galactose mutarotase-like"/>
    <property type="match status" value="1"/>
</dbReference>
<dbReference type="GO" id="GO:0006013">
    <property type="term" value="P:mannose metabolic process"/>
    <property type="evidence" value="ECO:0007669"/>
    <property type="project" value="InterPro"/>
</dbReference>
<evidence type="ECO:0000313" key="10">
    <source>
        <dbReference type="EMBL" id="PIA17846.1"/>
    </source>
</evidence>
<proteinExistence type="inferred from homology"/>
<dbReference type="FunFam" id="3.20.110.10:FF:000002">
    <property type="entry name" value="alpha-mannosidase 2C1 isoform X1"/>
    <property type="match status" value="1"/>
</dbReference>
<dbReference type="Pfam" id="PF17677">
    <property type="entry name" value="Glyco_hydro38C2"/>
    <property type="match status" value="1"/>
</dbReference>
<organism evidence="10 11">
    <name type="scientific">Coemansia reversa (strain ATCC 12441 / NRRL 1564)</name>
    <dbReference type="NCBI Taxonomy" id="763665"/>
    <lineage>
        <taxon>Eukaryota</taxon>
        <taxon>Fungi</taxon>
        <taxon>Fungi incertae sedis</taxon>
        <taxon>Zoopagomycota</taxon>
        <taxon>Kickxellomycotina</taxon>
        <taxon>Kickxellomycetes</taxon>
        <taxon>Kickxellales</taxon>
        <taxon>Kickxellaceae</taxon>
        <taxon>Coemansia</taxon>
    </lineage>
</organism>
<dbReference type="InterPro" id="IPR041147">
    <property type="entry name" value="GH38_C"/>
</dbReference>
<dbReference type="GO" id="GO:0004559">
    <property type="term" value="F:alpha-mannosidase activity"/>
    <property type="evidence" value="ECO:0007669"/>
    <property type="project" value="UniProtKB-EC"/>
</dbReference>
<evidence type="ECO:0000256" key="2">
    <source>
        <dbReference type="ARBA" id="ARBA00009792"/>
    </source>
</evidence>
<comment type="catalytic activity">
    <reaction evidence="1">
        <text>Hydrolysis of terminal, non-reducing alpha-D-mannose residues in alpha-D-mannosides.</text>
        <dbReference type="EC" id="3.2.1.24"/>
    </reaction>
</comment>
<dbReference type="InterPro" id="IPR011682">
    <property type="entry name" value="Glyco_hydro_38_C"/>
</dbReference>